<protein>
    <submittedName>
        <fullName evidence="3">Uncharacterized protein LOC115883339</fullName>
    </submittedName>
</protein>
<dbReference type="Gene3D" id="2.60.40.10">
    <property type="entry name" value="Immunoglobulins"/>
    <property type="match status" value="1"/>
</dbReference>
<sequence length="261" mass="29437">MSQMPSHCSHSITVLIIAVQWYKDDQEFYRYSPTGRQIVQFPLSGINVDSDDTSCDAQICNLVLTKLRRPESSGAYRCEISSEAPTFNLVSKTHNVTIVAIPEKPPVLRGVNKFYALGDTLEATCSSDFGDPEPNLTIYLNKMPVSSDQIEKLPPTSYLIDDDSYLINNTIIHVRLKLNQDININGPNEISCVSSTDGIGLSMAPSLRTVHKFSIFDQNQIVNNQKFSWAESISSTNHQNRYLTLFFVAFVYRILNYVRLQ</sequence>
<dbReference type="InterPro" id="IPR013783">
    <property type="entry name" value="Ig-like_fold"/>
</dbReference>
<dbReference type="InterPro" id="IPR007110">
    <property type="entry name" value="Ig-like_dom"/>
</dbReference>
<evidence type="ECO:0000313" key="3">
    <source>
        <dbReference type="RefSeq" id="XP_030757552.1"/>
    </source>
</evidence>
<dbReference type="SUPFAM" id="SSF48726">
    <property type="entry name" value="Immunoglobulin"/>
    <property type="match status" value="1"/>
</dbReference>
<dbReference type="GeneID" id="115883339"/>
<dbReference type="OrthoDB" id="7375975at2759"/>
<evidence type="ECO:0000259" key="1">
    <source>
        <dbReference type="PROSITE" id="PS50835"/>
    </source>
</evidence>
<proteinExistence type="predicted"/>
<dbReference type="PANTHER" id="PTHR21261">
    <property type="entry name" value="BEAT PROTEIN"/>
    <property type="match status" value="1"/>
</dbReference>
<dbReference type="PROSITE" id="PS50835">
    <property type="entry name" value="IG_LIKE"/>
    <property type="match status" value="1"/>
</dbReference>
<organism evidence="2 3">
    <name type="scientific">Sitophilus oryzae</name>
    <name type="common">Rice weevil</name>
    <name type="synonym">Curculio oryzae</name>
    <dbReference type="NCBI Taxonomy" id="7048"/>
    <lineage>
        <taxon>Eukaryota</taxon>
        <taxon>Metazoa</taxon>
        <taxon>Ecdysozoa</taxon>
        <taxon>Arthropoda</taxon>
        <taxon>Hexapoda</taxon>
        <taxon>Insecta</taxon>
        <taxon>Pterygota</taxon>
        <taxon>Neoptera</taxon>
        <taxon>Endopterygota</taxon>
        <taxon>Coleoptera</taxon>
        <taxon>Polyphaga</taxon>
        <taxon>Cucujiformia</taxon>
        <taxon>Curculionidae</taxon>
        <taxon>Dryophthorinae</taxon>
        <taxon>Sitophilus</taxon>
    </lineage>
</organism>
<dbReference type="InParanoid" id="A0A6J2Y1H2"/>
<accession>A0A6J2Y1H2</accession>
<feature type="domain" description="Ig-like" evidence="1">
    <location>
        <begin position="1"/>
        <end position="97"/>
    </location>
</feature>
<dbReference type="RefSeq" id="XP_030757552.1">
    <property type="nucleotide sequence ID" value="XM_030901692.1"/>
</dbReference>
<name>A0A6J2Y1H2_SITOR</name>
<dbReference type="InterPro" id="IPR036179">
    <property type="entry name" value="Ig-like_dom_sf"/>
</dbReference>
<dbReference type="KEGG" id="soy:115883339"/>
<dbReference type="Proteomes" id="UP000504635">
    <property type="component" value="Unplaced"/>
</dbReference>
<evidence type="ECO:0000313" key="2">
    <source>
        <dbReference type="Proteomes" id="UP000504635"/>
    </source>
</evidence>
<reference evidence="3" key="1">
    <citation type="submission" date="2025-08" db="UniProtKB">
        <authorList>
            <consortium name="RefSeq"/>
        </authorList>
    </citation>
    <scope>IDENTIFICATION</scope>
    <source>
        <tissue evidence="3">Gonads</tissue>
    </source>
</reference>
<dbReference type="AlphaFoldDB" id="A0A6J2Y1H2"/>
<dbReference type="PANTHER" id="PTHR21261:SF15">
    <property type="entry name" value="BEATEN PATH IIIA, ISOFORM D-RELATED"/>
    <property type="match status" value="1"/>
</dbReference>
<gene>
    <name evidence="3" type="primary">LOC115883339</name>
</gene>
<keyword evidence="2" id="KW-1185">Reference proteome</keyword>